<dbReference type="InParanoid" id="B7P263"/>
<dbReference type="Proteomes" id="UP000001555">
    <property type="component" value="Unassembled WGS sequence"/>
</dbReference>
<accession>B7P263</accession>
<dbReference type="AlphaFoldDB" id="B7P263"/>
<organism>
    <name type="scientific">Ixodes scapularis</name>
    <name type="common">Black-legged tick</name>
    <name type="synonym">Deer tick</name>
    <dbReference type="NCBI Taxonomy" id="6945"/>
    <lineage>
        <taxon>Eukaryota</taxon>
        <taxon>Metazoa</taxon>
        <taxon>Ecdysozoa</taxon>
        <taxon>Arthropoda</taxon>
        <taxon>Chelicerata</taxon>
        <taxon>Arachnida</taxon>
        <taxon>Acari</taxon>
        <taxon>Parasitiformes</taxon>
        <taxon>Ixodida</taxon>
        <taxon>Ixodoidea</taxon>
        <taxon>Ixodidae</taxon>
        <taxon>Ixodinae</taxon>
        <taxon>Ixodes</taxon>
    </lineage>
</organism>
<dbReference type="HOGENOM" id="CLU_2485824_0_0_1"/>
<dbReference type="EMBL" id="DS620566">
    <property type="protein sequence ID" value="EEC00685.1"/>
    <property type="molecule type" value="Genomic_DNA"/>
</dbReference>
<keyword evidence="3" id="KW-1185">Reference proteome</keyword>
<dbReference type="VEuPathDB" id="VectorBase:ISCI001486"/>
<sequence>MSVTFDASSTGPVTRVARWLTAHGSKARRRGITTKRAIFNHGQLPRQAQAKDACHLGQSRALMRRLVWKIDLNLRIYFYLVQNSRHG</sequence>
<dbReference type="PaxDb" id="6945-B7P263"/>
<dbReference type="EnsemblMetazoa" id="ISCW001486-RA">
    <property type="protein sequence ID" value="ISCW001486-PA"/>
    <property type="gene ID" value="ISCW001486"/>
</dbReference>
<reference evidence="1 3" key="1">
    <citation type="submission" date="2008-03" db="EMBL/GenBank/DDBJ databases">
        <title>Annotation of Ixodes scapularis.</title>
        <authorList>
            <consortium name="Ixodes scapularis Genome Project Consortium"/>
            <person name="Caler E."/>
            <person name="Hannick L.I."/>
            <person name="Bidwell S."/>
            <person name="Joardar V."/>
            <person name="Thiagarajan M."/>
            <person name="Amedeo P."/>
            <person name="Galinsky K.J."/>
            <person name="Schobel S."/>
            <person name="Inman J."/>
            <person name="Hostetler J."/>
            <person name="Miller J."/>
            <person name="Hammond M."/>
            <person name="Megy K."/>
            <person name="Lawson D."/>
            <person name="Kodira C."/>
            <person name="Sutton G."/>
            <person name="Meyer J."/>
            <person name="Hill C.A."/>
            <person name="Birren B."/>
            <person name="Nene V."/>
            <person name="Collins F."/>
            <person name="Alarcon-Chaidez F."/>
            <person name="Wikel S."/>
            <person name="Strausberg R."/>
        </authorList>
    </citation>
    <scope>NUCLEOTIDE SEQUENCE [LARGE SCALE GENOMIC DNA]</scope>
    <source>
        <strain evidence="3">Wikel</strain>
        <strain evidence="1">Wikel colony</strain>
    </source>
</reference>
<evidence type="ECO:0000313" key="2">
    <source>
        <dbReference type="EnsemblMetazoa" id="ISCW001486-PA"/>
    </source>
</evidence>
<name>B7P263_IXOSC</name>
<evidence type="ECO:0000313" key="1">
    <source>
        <dbReference type="EMBL" id="EEC00685.1"/>
    </source>
</evidence>
<proteinExistence type="predicted"/>
<gene>
    <name evidence="1" type="ORF">IscW_ISCW001486</name>
</gene>
<dbReference type="EMBL" id="ABJB010889219">
    <property type="status" value="NOT_ANNOTATED_CDS"/>
    <property type="molecule type" value="Genomic_DNA"/>
</dbReference>
<evidence type="ECO:0000313" key="3">
    <source>
        <dbReference type="Proteomes" id="UP000001555"/>
    </source>
</evidence>
<dbReference type="VEuPathDB" id="VectorBase:ISCW001486"/>
<protein>
    <submittedName>
        <fullName evidence="1 2">Uncharacterized protein</fullName>
    </submittedName>
</protein>
<reference evidence="2" key="2">
    <citation type="submission" date="2020-05" db="UniProtKB">
        <authorList>
            <consortium name="EnsemblMetazoa"/>
        </authorList>
    </citation>
    <scope>IDENTIFICATION</scope>
    <source>
        <strain evidence="2">wikel</strain>
    </source>
</reference>